<dbReference type="GO" id="GO:0005737">
    <property type="term" value="C:cytoplasm"/>
    <property type="evidence" value="ECO:0007669"/>
    <property type="project" value="TreeGrafter"/>
</dbReference>
<evidence type="ECO:0000313" key="12">
    <source>
        <dbReference type="Proteomes" id="UP000518681"/>
    </source>
</evidence>
<evidence type="ECO:0000256" key="1">
    <source>
        <dbReference type="ARBA" id="ARBA00001922"/>
    </source>
</evidence>
<accession>A0AAW3UP85</accession>
<dbReference type="NCBIfam" id="TIGR00641">
    <property type="entry name" value="acid_CoA_mut_N"/>
    <property type="match status" value="1"/>
</dbReference>
<dbReference type="GO" id="GO:0019678">
    <property type="term" value="P:propionate metabolic process, methylmalonyl pathway"/>
    <property type="evidence" value="ECO:0007669"/>
    <property type="project" value="TreeGrafter"/>
</dbReference>
<dbReference type="Pfam" id="PF01642">
    <property type="entry name" value="MM_CoA_mutase"/>
    <property type="match status" value="1"/>
</dbReference>
<dbReference type="InterPro" id="IPR016176">
    <property type="entry name" value="Cbl-dep_enz_cat"/>
</dbReference>
<evidence type="ECO:0000256" key="2">
    <source>
        <dbReference type="ARBA" id="ARBA00008465"/>
    </source>
</evidence>
<comment type="caution">
    <text evidence="11">The sequence shown here is derived from an EMBL/GenBank/DDBJ whole genome shotgun (WGS) entry which is preliminary data.</text>
</comment>
<dbReference type="InterPro" id="IPR006098">
    <property type="entry name" value="MMCoA_mutase_a_cat"/>
</dbReference>
<dbReference type="FunFam" id="3.20.20.240:FF:000001">
    <property type="entry name" value="Probable methylmalonyl-coa mutase"/>
    <property type="match status" value="1"/>
</dbReference>
<dbReference type="PANTHER" id="PTHR48101">
    <property type="entry name" value="METHYLMALONYL-COA MUTASE, MITOCHONDRIAL-RELATED"/>
    <property type="match status" value="1"/>
</dbReference>
<gene>
    <name evidence="11" type="ORF">GGD69_001110</name>
</gene>
<protein>
    <recommendedName>
        <fullName evidence="8">Methylmalonyl-CoA mutase</fullName>
        <ecNumber evidence="3">5.4.99.2</ecNumber>
    </recommendedName>
</protein>
<dbReference type="InterPro" id="IPR036724">
    <property type="entry name" value="Cobalamin-bd_sf"/>
</dbReference>
<keyword evidence="6 11" id="KW-0413">Isomerase</keyword>
<dbReference type="Pfam" id="PF02310">
    <property type="entry name" value="B12-binding"/>
    <property type="match status" value="1"/>
</dbReference>
<reference evidence="11 12" key="1">
    <citation type="submission" date="2020-08" db="EMBL/GenBank/DDBJ databases">
        <title>Genomic Encyclopedia of Type Strains, Phase IV (KMG-V): Genome sequencing to study the core and pangenomes of soil and plant-associated prokaryotes.</title>
        <authorList>
            <person name="Whitman W."/>
        </authorList>
    </citation>
    <scope>NUCLEOTIDE SEQUENCE [LARGE SCALE GENOMIC DNA]</scope>
    <source>
        <strain evidence="11 12">SEMIA 4013</strain>
    </source>
</reference>
<evidence type="ECO:0000256" key="8">
    <source>
        <dbReference type="ARBA" id="ARBA00072363"/>
    </source>
</evidence>
<dbReference type="InterPro" id="IPR006099">
    <property type="entry name" value="MeMalonylCoA_mutase_a/b_cat"/>
</dbReference>
<dbReference type="InterPro" id="IPR006158">
    <property type="entry name" value="Cobalamin-bd"/>
</dbReference>
<evidence type="ECO:0000313" key="11">
    <source>
        <dbReference type="EMBL" id="MBB6200264.1"/>
    </source>
</evidence>
<proteinExistence type="inferred from homology"/>
<keyword evidence="5" id="KW-0479">Metal-binding</keyword>
<evidence type="ECO:0000256" key="7">
    <source>
        <dbReference type="ARBA" id="ARBA00023285"/>
    </source>
</evidence>
<dbReference type="Proteomes" id="UP000518681">
    <property type="component" value="Unassembled WGS sequence"/>
</dbReference>
<dbReference type="PANTHER" id="PTHR48101:SF4">
    <property type="entry name" value="METHYLMALONYL-COA MUTASE, MITOCHONDRIAL"/>
    <property type="match status" value="1"/>
</dbReference>
<dbReference type="Gene3D" id="3.20.20.240">
    <property type="entry name" value="Methylmalonyl-CoA mutase"/>
    <property type="match status" value="1"/>
</dbReference>
<dbReference type="NCBIfam" id="NF006944">
    <property type="entry name" value="PRK09426.1"/>
    <property type="match status" value="1"/>
</dbReference>
<dbReference type="Gene3D" id="3.40.50.280">
    <property type="entry name" value="Cobalamin-binding domain"/>
    <property type="match status" value="1"/>
</dbReference>
<evidence type="ECO:0000259" key="10">
    <source>
        <dbReference type="PROSITE" id="PS51332"/>
    </source>
</evidence>
<dbReference type="SUPFAM" id="SSF52242">
    <property type="entry name" value="Cobalamin (vitamin B12)-binding domain"/>
    <property type="match status" value="1"/>
</dbReference>
<comment type="cofactor">
    <cofactor evidence="1">
        <name>adenosylcob(III)alamin</name>
        <dbReference type="ChEBI" id="CHEBI:18408"/>
    </cofactor>
</comment>
<comment type="similarity">
    <text evidence="2">Belongs to the methylmalonyl-CoA mutase family.</text>
</comment>
<dbReference type="SUPFAM" id="SSF51703">
    <property type="entry name" value="Cobalamin (vitamin B12)-dependent enzymes"/>
    <property type="match status" value="1"/>
</dbReference>
<dbReference type="GO" id="GO:0031419">
    <property type="term" value="F:cobalamin binding"/>
    <property type="evidence" value="ECO:0007669"/>
    <property type="project" value="UniProtKB-KW"/>
</dbReference>
<dbReference type="InterPro" id="IPR006159">
    <property type="entry name" value="Acid_CoA_mut_C"/>
</dbReference>
<dbReference type="AlphaFoldDB" id="A0AAW3UP85"/>
<feature type="domain" description="B12-binding" evidence="10">
    <location>
        <begin position="577"/>
        <end position="708"/>
    </location>
</feature>
<dbReference type="NCBIfam" id="TIGR00640">
    <property type="entry name" value="acid_CoA_mut_C"/>
    <property type="match status" value="1"/>
</dbReference>
<dbReference type="EC" id="5.4.99.2" evidence="3"/>
<evidence type="ECO:0000256" key="5">
    <source>
        <dbReference type="ARBA" id="ARBA00022723"/>
    </source>
</evidence>
<dbReference type="GO" id="GO:0046872">
    <property type="term" value="F:metal ion binding"/>
    <property type="evidence" value="ECO:0007669"/>
    <property type="project" value="UniProtKB-KW"/>
</dbReference>
<dbReference type="EMBL" id="JACIIK010000002">
    <property type="protein sequence ID" value="MBB6200264.1"/>
    <property type="molecule type" value="Genomic_DNA"/>
</dbReference>
<feature type="region of interest" description="Disordered" evidence="9">
    <location>
        <begin position="1"/>
        <end position="34"/>
    </location>
</feature>
<feature type="compositionally biased region" description="Basic and acidic residues" evidence="9">
    <location>
        <begin position="1"/>
        <end position="22"/>
    </location>
</feature>
<evidence type="ECO:0000256" key="4">
    <source>
        <dbReference type="ARBA" id="ARBA00022628"/>
    </source>
</evidence>
<evidence type="ECO:0000256" key="6">
    <source>
        <dbReference type="ARBA" id="ARBA00023235"/>
    </source>
</evidence>
<dbReference type="PROSITE" id="PS51332">
    <property type="entry name" value="B12_BINDING"/>
    <property type="match status" value="1"/>
</dbReference>
<keyword evidence="7" id="KW-0170">Cobalt</keyword>
<sequence length="717" mass="77125">MKREGDMRGERSFADESRDSVRHPPHAAPLKALYTESDLEGVSHLGSRPGEAPFVRGPHASMYTQKPWTIRQYAGYADAADSNLAFRTALAEGAQGLSVAFDLPTHRGYDSDDPAAAADVGMAGVAIDSVEDMKRLFRQIPLERVSVSMTMNGAVLPVLAAFIVAAQESGVRTEALTGTIQNDILKEYMVRNTWIFAPEPSLRIVADVFEYLAERAPRFNAMSISGYHFQEAGADAVLELALTLSNARTYVEALVKRGMNVERIGERLSFFFGVGTEFFVEIAKLRAARVLWAGIMSELGAREARAQALRMHCQTSGCSLTAQHPQNNIVRTTIEAMAAVFGGTQSLHTNAYDEALALPGADASRLARDTQLIMQHEMGLCDVIDPWAGSYMMESLTADITRRVRNLMAQIAAHGGVVEAIRSGWVQQRIHEAATRTQARIDAGQHVVVGVNRFRSPDADTPSNCLEIDGRRVRARQVRQLAELKAQRDDVLVSRSLAALANGARDGTGNLLALTIECVRARATIGECTRALEAVWPRYSTPSRFSSGIYGEARIADAAWRDACHRVSALAARLGRLPRVLIAKVGQDGHDRGAKTVAAALADAGFYVSLGALFRSPGEVVDDAIAAKADVIGVSSLSGAHLDLVGEVVRTLRVRRPRAAVVVGGIIPDEHVRLIKRHGVFAVLGPGTAMESIVASFVEAVELASASASASASAVAT</sequence>
<keyword evidence="4" id="KW-0846">Cobalamin</keyword>
<name>A0AAW3UP85_9BURK</name>
<dbReference type="GO" id="GO:0004494">
    <property type="term" value="F:methylmalonyl-CoA mutase activity"/>
    <property type="evidence" value="ECO:0007669"/>
    <property type="project" value="UniProtKB-EC"/>
</dbReference>
<organism evidence="11 12">
    <name type="scientific">Paraburkholderia fungorum</name>
    <dbReference type="NCBI Taxonomy" id="134537"/>
    <lineage>
        <taxon>Bacteria</taxon>
        <taxon>Pseudomonadati</taxon>
        <taxon>Pseudomonadota</taxon>
        <taxon>Betaproteobacteria</taxon>
        <taxon>Burkholderiales</taxon>
        <taxon>Burkholderiaceae</taxon>
        <taxon>Paraburkholderia</taxon>
    </lineage>
</organism>
<evidence type="ECO:0000256" key="3">
    <source>
        <dbReference type="ARBA" id="ARBA00012398"/>
    </source>
</evidence>
<evidence type="ECO:0000256" key="9">
    <source>
        <dbReference type="SAM" id="MobiDB-lite"/>
    </source>
</evidence>